<dbReference type="EMBL" id="OKRB01000140">
    <property type="protein sequence ID" value="SPE30460.1"/>
    <property type="molecule type" value="Genomic_DNA"/>
</dbReference>
<feature type="transmembrane region" description="Helical" evidence="1">
    <location>
        <begin position="322"/>
        <end position="344"/>
    </location>
</feature>
<dbReference type="Pfam" id="PF22085">
    <property type="entry name" value="NorB_cytochrome_c-like"/>
    <property type="match status" value="1"/>
</dbReference>
<feature type="transmembrane region" description="Helical" evidence="1">
    <location>
        <begin position="716"/>
        <end position="737"/>
    </location>
</feature>
<dbReference type="Gene3D" id="1.20.210.10">
    <property type="entry name" value="Cytochrome c oxidase-like, subunit I domain"/>
    <property type="match status" value="1"/>
</dbReference>
<organism evidence="3 4">
    <name type="scientific">Candidatus Sulfuritelmatomonas gaucii</name>
    <dbReference type="NCBI Taxonomy" id="2043161"/>
    <lineage>
        <taxon>Bacteria</taxon>
        <taxon>Pseudomonadati</taxon>
        <taxon>Acidobacteriota</taxon>
        <taxon>Terriglobia</taxon>
        <taxon>Terriglobales</taxon>
        <taxon>Acidobacteriaceae</taxon>
        <taxon>Candidatus Sulfuritelmatomonas</taxon>
    </lineage>
</organism>
<feature type="transmembrane region" description="Helical" evidence="1">
    <location>
        <begin position="547"/>
        <end position="566"/>
    </location>
</feature>
<keyword evidence="3" id="KW-0560">Oxidoreductase</keyword>
<feature type="transmembrane region" description="Helical" evidence="1">
    <location>
        <begin position="622"/>
        <end position="645"/>
    </location>
</feature>
<dbReference type="GO" id="GO:0016966">
    <property type="term" value="F:nitric oxide reductase activity"/>
    <property type="evidence" value="ECO:0007669"/>
    <property type="project" value="UniProtKB-EC"/>
</dbReference>
<feature type="transmembrane region" description="Helical" evidence="1">
    <location>
        <begin position="220"/>
        <end position="242"/>
    </location>
</feature>
<dbReference type="InterPro" id="IPR036927">
    <property type="entry name" value="Cyt_c_oxase-like_su1_sf"/>
</dbReference>
<feature type="domain" description="Nitric oxide reductase subunit B cytochrome c-like" evidence="2">
    <location>
        <begin position="45"/>
        <end position="207"/>
    </location>
</feature>
<evidence type="ECO:0000256" key="1">
    <source>
        <dbReference type="SAM" id="Phobius"/>
    </source>
</evidence>
<dbReference type="GO" id="GO:0004129">
    <property type="term" value="F:cytochrome-c oxidase activity"/>
    <property type="evidence" value="ECO:0007669"/>
    <property type="project" value="InterPro"/>
</dbReference>
<dbReference type="GO" id="GO:0016020">
    <property type="term" value="C:membrane"/>
    <property type="evidence" value="ECO:0007669"/>
    <property type="project" value="InterPro"/>
</dbReference>
<evidence type="ECO:0000313" key="3">
    <source>
        <dbReference type="EMBL" id="SPE30460.1"/>
    </source>
</evidence>
<dbReference type="OrthoDB" id="9767153at2"/>
<feature type="transmembrane region" description="Helical" evidence="1">
    <location>
        <begin position="402"/>
        <end position="422"/>
    </location>
</feature>
<proteinExistence type="predicted"/>
<feature type="transmembrane region" description="Helical" evidence="1">
    <location>
        <begin position="356"/>
        <end position="382"/>
    </location>
</feature>
<accession>A0A2N9M4Z8</accession>
<feature type="transmembrane region" description="Helical" evidence="1">
    <location>
        <begin position="507"/>
        <end position="527"/>
    </location>
</feature>
<keyword evidence="1" id="KW-0812">Transmembrane</keyword>
<dbReference type="PANTHER" id="PTHR10422:SF38">
    <property type="entry name" value="CYTOCHROME B SUBUNIT OF NITRIC OXIDE REDUCTASE"/>
    <property type="match status" value="1"/>
</dbReference>
<dbReference type="InterPro" id="IPR000883">
    <property type="entry name" value="Cyt_C_Oxase_1"/>
</dbReference>
<dbReference type="GO" id="GO:0009060">
    <property type="term" value="P:aerobic respiration"/>
    <property type="evidence" value="ECO:0007669"/>
    <property type="project" value="InterPro"/>
</dbReference>
<gene>
    <name evidence="3" type="primary">norZ</name>
    <name evidence="3" type="ORF">SBA5_790003</name>
</gene>
<name>A0A2N9M4Z8_9BACT</name>
<reference evidence="4" key="1">
    <citation type="submission" date="2018-02" db="EMBL/GenBank/DDBJ databases">
        <authorList>
            <person name="Hausmann B."/>
        </authorList>
    </citation>
    <scope>NUCLEOTIDE SEQUENCE [LARGE SCALE GENOMIC DNA]</scope>
    <source>
        <strain evidence="4">Peat soil MAG SbA5</strain>
    </source>
</reference>
<evidence type="ECO:0000313" key="4">
    <source>
        <dbReference type="Proteomes" id="UP000239735"/>
    </source>
</evidence>
<dbReference type="InterPro" id="IPR054309">
    <property type="entry name" value="NorB_cytochrome_c-like"/>
</dbReference>
<dbReference type="EC" id="1.7.2.5" evidence="3"/>
<evidence type="ECO:0000259" key="2">
    <source>
        <dbReference type="Pfam" id="PF22085"/>
    </source>
</evidence>
<dbReference type="Proteomes" id="UP000239735">
    <property type="component" value="Unassembled WGS sequence"/>
</dbReference>
<feature type="transmembrane region" description="Helical" evidence="1">
    <location>
        <begin position="475"/>
        <end position="495"/>
    </location>
</feature>
<dbReference type="PANTHER" id="PTHR10422">
    <property type="entry name" value="CYTOCHROME C OXIDASE SUBUNIT 1"/>
    <property type="match status" value="1"/>
</dbReference>
<dbReference type="SUPFAM" id="SSF81442">
    <property type="entry name" value="Cytochrome c oxidase subunit I-like"/>
    <property type="match status" value="1"/>
</dbReference>
<feature type="transmembrane region" description="Helical" evidence="1">
    <location>
        <begin position="434"/>
        <end position="455"/>
    </location>
</feature>
<keyword evidence="1" id="KW-1133">Transmembrane helix</keyword>
<feature type="transmembrane region" description="Helical" evidence="1">
    <location>
        <begin position="273"/>
        <end position="291"/>
    </location>
</feature>
<dbReference type="Pfam" id="PF00115">
    <property type="entry name" value="COX1"/>
    <property type="match status" value="1"/>
</dbReference>
<feature type="transmembrane region" description="Helical" evidence="1">
    <location>
        <begin position="12"/>
        <end position="38"/>
    </location>
</feature>
<keyword evidence="1" id="KW-0472">Membrane</keyword>
<sequence>MQIPGKRSLMIANGWVQAAVIVLIVGFLIMGILTYYTYTDEPPIPQFVKDAKGLTLFTRADIMAGQRIFLGNGLMEYGSIFGHGAYLGPDFTTEYLHRAALSSIRIYGETNADTAAARTIQDFKANRYDDTTGTLTYTDSQARAFEECRAYYASFFGNPTSKFGLRPNAISDREQIRKLTAFFSWTAWAAAAARPGHSYSYTNNWPPEPLVGNHATTDSIVWSVLSLAALLGGTGLLLASFGRWNLLGWHGREQQSMSFRAPDEVMLTPAQKACAWFFFVMAALFLVQTLLGGASEHYRADLQSFFGIDLGRFLPFNIVRTWHVQLSIFWVSTSYLAAGIFLAPMISGREPRGQKMLAYCLLSALVIVVVGSLFGEFAGIQGLIPNAWFGDQGFEYLDLGRVWQILLTIGLLFWVVILYRGLRGRLDSEHVGNMPWLFFFSALSIPAFYGVGLLANPGQHFTTTDFWRFWVVHLWVEDFLELFTTILVAYIFVLLGVVHERIALRMIYLDVILYSAGGIVGTMHHVYFSGEPALHMALGAFFSAAEVIPLTFLTVEAWSFLQLGAVQESKSATTFPHYWAVMFLAAVGFWNFLGAGVFGFLINLPIVSYYEIGTALTANHAHAAMMGVYGMLSIGLALFCLRYIIPQKHWSDKAAQISFWSLNLGLAWMVFATLFPLGILQLYHSISVSYYDARTLDYIGSHTNSVLEWLRMPGDVVFILGGALPILYLSALGIRYMRKGDTLEQPKDILFTDVVAQPQER</sequence>
<feature type="transmembrane region" description="Helical" evidence="1">
    <location>
        <begin position="657"/>
        <end position="683"/>
    </location>
</feature>
<dbReference type="AlphaFoldDB" id="A0A2N9M4Z8"/>
<dbReference type="GO" id="GO:0020037">
    <property type="term" value="F:heme binding"/>
    <property type="evidence" value="ECO:0007669"/>
    <property type="project" value="InterPro"/>
</dbReference>
<protein>
    <submittedName>
        <fullName evidence="3">Nitric oxide reductase NorZ</fullName>
        <ecNumber evidence="3">1.7.2.5</ecNumber>
    </submittedName>
</protein>
<feature type="transmembrane region" description="Helical" evidence="1">
    <location>
        <begin position="578"/>
        <end position="602"/>
    </location>
</feature>